<dbReference type="AlphaFoldDB" id="A0A4U0XF42"/>
<evidence type="ECO:0000259" key="2">
    <source>
        <dbReference type="Pfam" id="PF09347"/>
    </source>
</evidence>
<feature type="region of interest" description="Disordered" evidence="1">
    <location>
        <begin position="217"/>
        <end position="250"/>
    </location>
</feature>
<accession>A0A4U0XF42</accession>
<gene>
    <name evidence="3" type="ORF">B0A55_05931</name>
</gene>
<sequence>MASPNNTATPKTQIVPAAHGFAFEVKKGEKFRIVDLYGEQVVDFAAWVQGTELVEKLSMAYTRYHLSGVTPAIGEYLWTNKDEPLLQLIDDTCHVHDMTFMSCFPEMYAQKGLPTHRSCAGNMAEVMKPHGMRSHLEVTDPFNIFQNTPNYSLKRLGSSKPGDQVTFMAMRDYETCGDVAAQYGIQLSAFEADSAADSDSCRDLLAGYRICLATTSSSTSTTPISTTTSSNDTLTLSSPPPLNTSAPTSTRSTVITSSTTTLTYTIGTGTSTGVRTITVVHTATELELDNGFYWQCERIFDKLCDEFERLFDDLRYRFKHLLDRPLLDKPLLDEQSDHK</sequence>
<evidence type="ECO:0000313" key="4">
    <source>
        <dbReference type="Proteomes" id="UP000309340"/>
    </source>
</evidence>
<dbReference type="PANTHER" id="PTHR31527:SF0">
    <property type="entry name" value="RE64534P"/>
    <property type="match status" value="1"/>
</dbReference>
<keyword evidence="4" id="KW-1185">Reference proteome</keyword>
<dbReference type="EMBL" id="NAJQ01000212">
    <property type="protein sequence ID" value="TKA74821.1"/>
    <property type="molecule type" value="Genomic_DNA"/>
</dbReference>
<organism evidence="3 4">
    <name type="scientific">Friedmanniomyces simplex</name>
    <dbReference type="NCBI Taxonomy" id="329884"/>
    <lineage>
        <taxon>Eukaryota</taxon>
        <taxon>Fungi</taxon>
        <taxon>Dikarya</taxon>
        <taxon>Ascomycota</taxon>
        <taxon>Pezizomycotina</taxon>
        <taxon>Dothideomycetes</taxon>
        <taxon>Dothideomycetidae</taxon>
        <taxon>Mycosphaerellales</taxon>
        <taxon>Teratosphaeriaceae</taxon>
        <taxon>Friedmanniomyces</taxon>
    </lineage>
</organism>
<dbReference type="PANTHER" id="PTHR31527">
    <property type="entry name" value="RE64534P"/>
    <property type="match status" value="1"/>
</dbReference>
<dbReference type="OrthoDB" id="504708at2759"/>
<protein>
    <recommendedName>
        <fullName evidence="2">DUF1989 domain-containing protein</fullName>
    </recommendedName>
</protein>
<reference evidence="3 4" key="1">
    <citation type="submission" date="2017-03" db="EMBL/GenBank/DDBJ databases">
        <title>Genomes of endolithic fungi from Antarctica.</title>
        <authorList>
            <person name="Coleine C."/>
            <person name="Masonjones S."/>
            <person name="Stajich J.E."/>
        </authorList>
    </citation>
    <scope>NUCLEOTIDE SEQUENCE [LARGE SCALE GENOMIC DNA]</scope>
    <source>
        <strain evidence="3 4">CCFEE 5184</strain>
    </source>
</reference>
<proteinExistence type="predicted"/>
<evidence type="ECO:0000313" key="3">
    <source>
        <dbReference type="EMBL" id="TKA74821.1"/>
    </source>
</evidence>
<evidence type="ECO:0000256" key="1">
    <source>
        <dbReference type="SAM" id="MobiDB-lite"/>
    </source>
</evidence>
<comment type="caution">
    <text evidence="3">The sequence shown here is derived from an EMBL/GenBank/DDBJ whole genome shotgun (WGS) entry which is preliminary data.</text>
</comment>
<dbReference type="Proteomes" id="UP000309340">
    <property type="component" value="Unassembled WGS sequence"/>
</dbReference>
<dbReference type="InterPro" id="IPR018959">
    <property type="entry name" value="DUF1989"/>
</dbReference>
<dbReference type="Pfam" id="PF09347">
    <property type="entry name" value="DUF1989"/>
    <property type="match status" value="1"/>
</dbReference>
<feature type="domain" description="DUF1989" evidence="2">
    <location>
        <begin position="14"/>
        <end position="172"/>
    </location>
</feature>
<name>A0A4U0XF42_9PEZI</name>